<evidence type="ECO:0000256" key="2">
    <source>
        <dbReference type="ARBA" id="ARBA00022603"/>
    </source>
</evidence>
<organism evidence="8 9">
    <name type="scientific">Oceanobacillus sojae</name>
    <dbReference type="NCBI Taxonomy" id="582851"/>
    <lineage>
        <taxon>Bacteria</taxon>
        <taxon>Bacillati</taxon>
        <taxon>Bacillota</taxon>
        <taxon>Bacilli</taxon>
        <taxon>Bacillales</taxon>
        <taxon>Bacillaceae</taxon>
        <taxon>Oceanobacillus</taxon>
    </lineage>
</organism>
<dbReference type="PROSITE" id="PS51679">
    <property type="entry name" value="SAM_MT_C5"/>
    <property type="match status" value="1"/>
</dbReference>
<evidence type="ECO:0000256" key="7">
    <source>
        <dbReference type="RuleBase" id="RU000416"/>
    </source>
</evidence>
<keyword evidence="5" id="KW-0680">Restriction system</keyword>
<dbReference type="EC" id="2.1.1.37" evidence="1"/>
<dbReference type="GO" id="GO:0032259">
    <property type="term" value="P:methylation"/>
    <property type="evidence" value="ECO:0007669"/>
    <property type="project" value="UniProtKB-KW"/>
</dbReference>
<dbReference type="GO" id="GO:0009307">
    <property type="term" value="P:DNA restriction-modification system"/>
    <property type="evidence" value="ECO:0007669"/>
    <property type="project" value="UniProtKB-KW"/>
</dbReference>
<reference evidence="8 9" key="1">
    <citation type="submission" date="2019-07" db="EMBL/GenBank/DDBJ databases">
        <title>Whole genome shotgun sequence of Oceanobacillus sojae NBRC 105379.</title>
        <authorList>
            <person name="Hosoyama A."/>
            <person name="Uohara A."/>
            <person name="Ohji S."/>
            <person name="Ichikawa N."/>
        </authorList>
    </citation>
    <scope>NUCLEOTIDE SEQUENCE [LARGE SCALE GENOMIC DNA]</scope>
    <source>
        <strain evidence="8 9">NBRC 105379</strain>
    </source>
</reference>
<sequence length="458" mass="51855">MPKTYSPTSTKLKLPGIIDLFSGCGGLALGFQMAGFEIKSGLELDKNASEVASYNLHWKTGSNQSHITDDITLLEADKFYNNIDKNESFMVIGGPPCQAYSKIGRAKLNSLGEKRRPENDIRGKLYENFLDYALNIEANTIVMENVPEAIDYDGVNIPETVCKILDKNGYDAKWTILNAANFGVPQTRERLFVMAVKRSIGHLNHFPIPTHRPYSAQPDTINKLWLQSKIKDQEYYQPPTLPVGYLPYWITVGEAISDLPALFLDHNQKYKNNKPMALKSYESEPQNEFQALMRNHNQLNKVTGHMFRNTKRDFPIFSQMNEGDNYLSAHKIAMDLFKEEMRRQGVIESDTEKVAELKKKIVPPYSTEKFLGKWKKLSLTKPSHTLVAHLCTDTYSHLHPIEPRGISVREAARLQSFPDDFIFNCHMGAAFKQIGNAVPPLLSKAIALAMIKNIEGDQ</sequence>
<dbReference type="AlphaFoldDB" id="A0A511ZQR5"/>
<dbReference type="Proteomes" id="UP000321558">
    <property type="component" value="Unassembled WGS sequence"/>
</dbReference>
<keyword evidence="9" id="KW-1185">Reference proteome</keyword>
<dbReference type="PRINTS" id="PR00105">
    <property type="entry name" value="C5METTRFRASE"/>
</dbReference>
<dbReference type="InterPro" id="IPR029063">
    <property type="entry name" value="SAM-dependent_MTases_sf"/>
</dbReference>
<dbReference type="PANTHER" id="PTHR10629">
    <property type="entry name" value="CYTOSINE-SPECIFIC METHYLTRANSFERASE"/>
    <property type="match status" value="1"/>
</dbReference>
<evidence type="ECO:0000313" key="9">
    <source>
        <dbReference type="Proteomes" id="UP000321558"/>
    </source>
</evidence>
<protein>
    <recommendedName>
        <fullName evidence="1">DNA (cytosine-5-)-methyltransferase</fullName>
        <ecNumber evidence="1">2.1.1.37</ecNumber>
    </recommendedName>
</protein>
<keyword evidence="2 6" id="KW-0489">Methyltransferase</keyword>
<keyword evidence="3 6" id="KW-0808">Transferase</keyword>
<dbReference type="InterPro" id="IPR031303">
    <property type="entry name" value="C5_meth_CS"/>
</dbReference>
<dbReference type="GO" id="GO:0003886">
    <property type="term" value="F:DNA (cytosine-5-)-methyltransferase activity"/>
    <property type="evidence" value="ECO:0007669"/>
    <property type="project" value="UniProtKB-EC"/>
</dbReference>
<name>A0A511ZQR5_9BACI</name>
<proteinExistence type="inferred from homology"/>
<dbReference type="NCBIfam" id="TIGR00675">
    <property type="entry name" value="dcm"/>
    <property type="match status" value="1"/>
</dbReference>
<dbReference type="OrthoDB" id="9813719at2"/>
<dbReference type="InterPro" id="IPR050390">
    <property type="entry name" value="C5-Methyltransferase"/>
</dbReference>
<evidence type="ECO:0000256" key="6">
    <source>
        <dbReference type="PROSITE-ProRule" id="PRU01016"/>
    </source>
</evidence>
<dbReference type="GO" id="GO:0003677">
    <property type="term" value="F:DNA binding"/>
    <property type="evidence" value="ECO:0007669"/>
    <property type="project" value="TreeGrafter"/>
</dbReference>
<dbReference type="PANTHER" id="PTHR10629:SF52">
    <property type="entry name" value="DNA (CYTOSINE-5)-METHYLTRANSFERASE 1"/>
    <property type="match status" value="1"/>
</dbReference>
<dbReference type="Gene3D" id="3.90.120.10">
    <property type="entry name" value="DNA Methylase, subunit A, domain 2"/>
    <property type="match status" value="1"/>
</dbReference>
<accession>A0A511ZQR5</accession>
<evidence type="ECO:0000256" key="4">
    <source>
        <dbReference type="ARBA" id="ARBA00022691"/>
    </source>
</evidence>
<dbReference type="PROSITE" id="PS00095">
    <property type="entry name" value="C5_MTASE_2"/>
    <property type="match status" value="1"/>
</dbReference>
<comment type="similarity">
    <text evidence="6 7">Belongs to the class I-like SAM-binding methyltransferase superfamily. C5-methyltransferase family.</text>
</comment>
<evidence type="ECO:0000256" key="3">
    <source>
        <dbReference type="ARBA" id="ARBA00022679"/>
    </source>
</evidence>
<dbReference type="RefSeq" id="WP_147212664.1">
    <property type="nucleotide sequence ID" value="NZ_BJYM01000029.1"/>
</dbReference>
<feature type="active site" evidence="6">
    <location>
        <position position="97"/>
    </location>
</feature>
<dbReference type="InterPro" id="IPR001525">
    <property type="entry name" value="C5_MeTfrase"/>
</dbReference>
<dbReference type="Gene3D" id="3.40.50.150">
    <property type="entry name" value="Vaccinia Virus protein VP39"/>
    <property type="match status" value="1"/>
</dbReference>
<evidence type="ECO:0000256" key="5">
    <source>
        <dbReference type="ARBA" id="ARBA00022747"/>
    </source>
</evidence>
<dbReference type="EMBL" id="BJYM01000029">
    <property type="protein sequence ID" value="GEN89790.1"/>
    <property type="molecule type" value="Genomic_DNA"/>
</dbReference>
<dbReference type="Pfam" id="PF00145">
    <property type="entry name" value="DNA_methylase"/>
    <property type="match status" value="1"/>
</dbReference>
<dbReference type="GO" id="GO:0044027">
    <property type="term" value="P:negative regulation of gene expression via chromosomal CpG island methylation"/>
    <property type="evidence" value="ECO:0007669"/>
    <property type="project" value="TreeGrafter"/>
</dbReference>
<evidence type="ECO:0000313" key="8">
    <source>
        <dbReference type="EMBL" id="GEN89790.1"/>
    </source>
</evidence>
<keyword evidence="4 6" id="KW-0949">S-adenosyl-L-methionine</keyword>
<gene>
    <name evidence="8" type="ORF">OSO01_45290</name>
</gene>
<comment type="caution">
    <text evidence="8">The sequence shown here is derived from an EMBL/GenBank/DDBJ whole genome shotgun (WGS) entry which is preliminary data.</text>
</comment>
<dbReference type="SUPFAM" id="SSF53335">
    <property type="entry name" value="S-adenosyl-L-methionine-dependent methyltransferases"/>
    <property type="match status" value="1"/>
</dbReference>
<evidence type="ECO:0000256" key="1">
    <source>
        <dbReference type="ARBA" id="ARBA00011975"/>
    </source>
</evidence>